<keyword evidence="2" id="KW-1185">Reference proteome</keyword>
<dbReference type="AlphaFoldDB" id="A0A7J6X9Y4"/>
<comment type="caution">
    <text evidence="1">The sequence shown here is derived from an EMBL/GenBank/DDBJ whole genome shotgun (WGS) entry which is preliminary data.</text>
</comment>
<proteinExistence type="predicted"/>
<organism evidence="1 2">
    <name type="scientific">Thalictrum thalictroides</name>
    <name type="common">Rue-anemone</name>
    <name type="synonym">Anemone thalictroides</name>
    <dbReference type="NCBI Taxonomy" id="46969"/>
    <lineage>
        <taxon>Eukaryota</taxon>
        <taxon>Viridiplantae</taxon>
        <taxon>Streptophyta</taxon>
        <taxon>Embryophyta</taxon>
        <taxon>Tracheophyta</taxon>
        <taxon>Spermatophyta</taxon>
        <taxon>Magnoliopsida</taxon>
        <taxon>Ranunculales</taxon>
        <taxon>Ranunculaceae</taxon>
        <taxon>Thalictroideae</taxon>
        <taxon>Thalictrum</taxon>
    </lineage>
</organism>
<sequence length="105" mass="12618">MEKLKNEYVKAMEYLEKDPVQSWARCYFDRTSKCECYNNNCLESFNKWMLDVKYMPIVKLVDKYTLMLSKQFYDRKICGSDVCDDSLVPKVLEIIEKLDKKYVQV</sequence>
<gene>
    <name evidence="1" type="ORF">FRX31_005191</name>
</gene>
<protein>
    <submittedName>
        <fullName evidence="1">Uncharacterized protein</fullName>
    </submittedName>
</protein>
<accession>A0A7J6X9Y4</accession>
<reference evidence="1 2" key="1">
    <citation type="submission" date="2020-06" db="EMBL/GenBank/DDBJ databases">
        <title>Transcriptomic and genomic resources for Thalictrum thalictroides and T. hernandezii: Facilitating candidate gene discovery in an emerging model plant lineage.</title>
        <authorList>
            <person name="Arias T."/>
            <person name="Riano-Pachon D.M."/>
            <person name="Di Stilio V.S."/>
        </authorList>
    </citation>
    <scope>NUCLEOTIDE SEQUENCE [LARGE SCALE GENOMIC DNA]</scope>
    <source>
        <strain evidence="2">cv. WT478/WT964</strain>
        <tissue evidence="1">Leaves</tissue>
    </source>
</reference>
<evidence type="ECO:0000313" key="1">
    <source>
        <dbReference type="EMBL" id="KAF5205222.1"/>
    </source>
</evidence>
<name>A0A7J6X9Y4_THATH</name>
<evidence type="ECO:0000313" key="2">
    <source>
        <dbReference type="Proteomes" id="UP000554482"/>
    </source>
</evidence>
<dbReference type="EMBL" id="JABWDY010004368">
    <property type="protein sequence ID" value="KAF5205222.1"/>
    <property type="molecule type" value="Genomic_DNA"/>
</dbReference>
<dbReference type="Proteomes" id="UP000554482">
    <property type="component" value="Unassembled WGS sequence"/>
</dbReference>
<dbReference type="OrthoDB" id="1302282at2759"/>